<dbReference type="InterPro" id="IPR001829">
    <property type="entry name" value="Pili_assmbl_chaperone_bac"/>
</dbReference>
<evidence type="ECO:0000256" key="5">
    <source>
        <dbReference type="ARBA" id="ARBA00023186"/>
    </source>
</evidence>
<dbReference type="Proteomes" id="UP000003042">
    <property type="component" value="Unassembled WGS sequence"/>
</dbReference>
<dbReference type="Gene3D" id="2.60.40.10">
    <property type="entry name" value="Immunoglobulins"/>
    <property type="match status" value="2"/>
</dbReference>
<feature type="domain" description="Pili assembly chaperone N-terminal" evidence="7">
    <location>
        <begin position="43"/>
        <end position="165"/>
    </location>
</feature>
<sequence>MRFSPEIKLTAIFLAVNMNTRGIKMKGLLPLLISSMILPAHAGIVIYGTRIIYPAENKEVMVQLMNQGSRSSLVQAWIDDGDTSLPPEKIRVPFMLTPPVAKVGANSGQQIKIRIMPNRLPTNKESIFYLNILDIPPNSPEDEGKKALKFAMQNRIKLFYRPVGVASVNKEIFKKLRVNNSSNGLVIKNSSANWVTISDVKANNVKVNYETIMIAPQESQRVDVKNHNANSWQLTIIDDHGNYISEKL</sequence>
<evidence type="ECO:0000259" key="8">
    <source>
        <dbReference type="Pfam" id="PF02753"/>
    </source>
</evidence>
<protein>
    <submittedName>
        <fullName evidence="9">Gram-negative pilus assembly chaperone</fullName>
    </submittedName>
</protein>
<comment type="similarity">
    <text evidence="2 6">Belongs to the periplasmic pilus chaperone family.</text>
</comment>
<dbReference type="AlphaFoldDB" id="A0ABC9NR12"/>
<dbReference type="SUPFAM" id="SSF49584">
    <property type="entry name" value="Periplasmic chaperone C-domain"/>
    <property type="match status" value="1"/>
</dbReference>
<name>A0ABC9NR12_ESCAT</name>
<organism evidence="9 10">
    <name type="scientific">Escherichia albertii (strain TW07627)</name>
    <dbReference type="NCBI Taxonomy" id="502347"/>
    <lineage>
        <taxon>Bacteria</taxon>
        <taxon>Pseudomonadati</taxon>
        <taxon>Pseudomonadota</taxon>
        <taxon>Gammaproteobacteria</taxon>
        <taxon>Enterobacterales</taxon>
        <taxon>Enterobacteriaceae</taxon>
        <taxon>Escherichia</taxon>
    </lineage>
</organism>
<reference evidence="9 10" key="1">
    <citation type="submission" date="2008-02" db="EMBL/GenBank/DDBJ databases">
        <title>Annotation of Escherichia albertii TW07627.</title>
        <authorList>
            <person name="Sutton G."/>
            <person name="Whittam T.S."/>
            <person name="Sebastian Y."/>
        </authorList>
    </citation>
    <scope>NUCLEOTIDE SEQUENCE [LARGE SCALE GENOMIC DNA]</scope>
    <source>
        <strain evidence="9 10">TW07627</strain>
    </source>
</reference>
<dbReference type="InterPro" id="IPR013783">
    <property type="entry name" value="Ig-like_fold"/>
</dbReference>
<comment type="subcellular location">
    <subcellularLocation>
        <location evidence="1 6">Periplasm</location>
    </subcellularLocation>
</comment>
<dbReference type="PANTHER" id="PTHR30251:SF10">
    <property type="entry name" value="FIMBRIAL CHAPERONE YEHC-RELATED"/>
    <property type="match status" value="1"/>
</dbReference>
<evidence type="ECO:0000256" key="2">
    <source>
        <dbReference type="ARBA" id="ARBA00007399"/>
    </source>
</evidence>
<evidence type="ECO:0000259" key="7">
    <source>
        <dbReference type="Pfam" id="PF00345"/>
    </source>
</evidence>
<dbReference type="SUPFAM" id="SSF49354">
    <property type="entry name" value="PapD-like"/>
    <property type="match status" value="1"/>
</dbReference>
<proteinExistence type="inferred from homology"/>
<evidence type="ECO:0000256" key="1">
    <source>
        <dbReference type="ARBA" id="ARBA00004418"/>
    </source>
</evidence>
<dbReference type="InterPro" id="IPR018046">
    <property type="entry name" value="Pili_assmbl_chaperone_CS"/>
</dbReference>
<dbReference type="InterPro" id="IPR016147">
    <property type="entry name" value="Pili_assmbl_chaperone_N"/>
</dbReference>
<keyword evidence="5 6" id="KW-0143">Chaperone</keyword>
<keyword evidence="4" id="KW-0574">Periplasm</keyword>
<evidence type="ECO:0000256" key="6">
    <source>
        <dbReference type="RuleBase" id="RU003918"/>
    </source>
</evidence>
<feature type="domain" description="Pili assembly chaperone C-terminal" evidence="8">
    <location>
        <begin position="187"/>
        <end position="243"/>
    </location>
</feature>
<dbReference type="Pfam" id="PF00345">
    <property type="entry name" value="PapD_N"/>
    <property type="match status" value="1"/>
</dbReference>
<dbReference type="PROSITE" id="PS00635">
    <property type="entry name" value="PILI_CHAPERONE"/>
    <property type="match status" value="1"/>
</dbReference>
<dbReference type="InterPro" id="IPR016148">
    <property type="entry name" value="Pili_assmbl_chaperone_C"/>
</dbReference>
<comment type="caution">
    <text evidence="9">The sequence shown here is derived from an EMBL/GenBank/DDBJ whole genome shotgun (WGS) entry which is preliminary data.</text>
</comment>
<evidence type="ECO:0000313" key="10">
    <source>
        <dbReference type="Proteomes" id="UP000003042"/>
    </source>
</evidence>
<dbReference type="InterPro" id="IPR036316">
    <property type="entry name" value="Pili_assmbl_chap_C_dom_sf"/>
</dbReference>
<gene>
    <name evidence="9" type="ORF">ESCAB7627_1795</name>
</gene>
<keyword evidence="3" id="KW-0732">Signal</keyword>
<accession>A0ABC9NR12</accession>
<dbReference type="PANTHER" id="PTHR30251">
    <property type="entry name" value="PILUS ASSEMBLY CHAPERONE"/>
    <property type="match status" value="1"/>
</dbReference>
<evidence type="ECO:0000256" key="3">
    <source>
        <dbReference type="ARBA" id="ARBA00022729"/>
    </source>
</evidence>
<dbReference type="InterPro" id="IPR050643">
    <property type="entry name" value="Periplasmic_pilus_chap"/>
</dbReference>
<dbReference type="PRINTS" id="PR00969">
    <property type="entry name" value="CHAPERONPILI"/>
</dbReference>
<dbReference type="EMBL" id="ABKX01000003">
    <property type="protein sequence ID" value="EDS92780.1"/>
    <property type="molecule type" value="Genomic_DNA"/>
</dbReference>
<dbReference type="InterPro" id="IPR008962">
    <property type="entry name" value="PapD-like_sf"/>
</dbReference>
<dbReference type="GO" id="GO:0042597">
    <property type="term" value="C:periplasmic space"/>
    <property type="evidence" value="ECO:0007669"/>
    <property type="project" value="UniProtKB-SubCell"/>
</dbReference>
<dbReference type="Pfam" id="PF02753">
    <property type="entry name" value="PapD_C"/>
    <property type="match status" value="1"/>
</dbReference>
<evidence type="ECO:0000256" key="4">
    <source>
        <dbReference type="ARBA" id="ARBA00022764"/>
    </source>
</evidence>
<evidence type="ECO:0000313" key="9">
    <source>
        <dbReference type="EMBL" id="EDS92780.1"/>
    </source>
</evidence>